<dbReference type="EMBL" id="JBAHYK010000207">
    <property type="protein sequence ID" value="KAL0576689.1"/>
    <property type="molecule type" value="Genomic_DNA"/>
</dbReference>
<evidence type="ECO:0000313" key="9">
    <source>
        <dbReference type="Proteomes" id="UP001465976"/>
    </source>
</evidence>
<dbReference type="InterPro" id="IPR001117">
    <property type="entry name" value="Cu-oxidase_2nd"/>
</dbReference>
<dbReference type="Pfam" id="PF07732">
    <property type="entry name" value="Cu-oxidase_3"/>
    <property type="match status" value="1"/>
</dbReference>
<keyword evidence="2" id="KW-0186">Copper</keyword>
<dbReference type="Proteomes" id="UP001465976">
    <property type="component" value="Unassembled WGS sequence"/>
</dbReference>
<reference evidence="8 9" key="1">
    <citation type="submission" date="2024-02" db="EMBL/GenBank/DDBJ databases">
        <title>A draft genome for the cacao thread blight pathogen Marasmius crinis-equi.</title>
        <authorList>
            <person name="Cohen S.P."/>
            <person name="Baruah I.K."/>
            <person name="Amoako-Attah I."/>
            <person name="Bukari Y."/>
            <person name="Meinhardt L.W."/>
            <person name="Bailey B.A."/>
        </authorList>
    </citation>
    <scope>NUCLEOTIDE SEQUENCE [LARGE SCALE GENOMIC DNA]</scope>
    <source>
        <strain evidence="8 9">GH-76</strain>
    </source>
</reference>
<evidence type="ECO:0000256" key="3">
    <source>
        <dbReference type="ARBA" id="ARBA00023157"/>
    </source>
</evidence>
<comment type="similarity">
    <text evidence="1">Belongs to the multicopper oxidase family.</text>
</comment>
<dbReference type="CDD" id="cd13903">
    <property type="entry name" value="CuRO_3_Tv-LCC_like"/>
    <property type="match status" value="1"/>
</dbReference>
<organism evidence="8 9">
    <name type="scientific">Marasmius crinis-equi</name>
    <dbReference type="NCBI Taxonomy" id="585013"/>
    <lineage>
        <taxon>Eukaryota</taxon>
        <taxon>Fungi</taxon>
        <taxon>Dikarya</taxon>
        <taxon>Basidiomycota</taxon>
        <taxon>Agaricomycotina</taxon>
        <taxon>Agaricomycetes</taxon>
        <taxon>Agaricomycetidae</taxon>
        <taxon>Agaricales</taxon>
        <taxon>Marasmiineae</taxon>
        <taxon>Marasmiaceae</taxon>
        <taxon>Marasmius</taxon>
    </lineage>
</organism>
<dbReference type="InterPro" id="IPR011707">
    <property type="entry name" value="Cu-oxidase-like_N"/>
</dbReference>
<dbReference type="InterPro" id="IPR011706">
    <property type="entry name" value="Cu-oxidase_C"/>
</dbReference>
<evidence type="ECO:0000259" key="6">
    <source>
        <dbReference type="Pfam" id="PF07731"/>
    </source>
</evidence>
<dbReference type="PANTHER" id="PTHR11709:SF511">
    <property type="entry name" value="LACCASE"/>
    <property type="match status" value="1"/>
</dbReference>
<keyword evidence="9" id="KW-1185">Reference proteome</keyword>
<comment type="caution">
    <text evidence="8">The sequence shown here is derived from an EMBL/GenBank/DDBJ whole genome shotgun (WGS) entry which is preliminary data.</text>
</comment>
<gene>
    <name evidence="8" type="primary">lcc3_2</name>
    <name evidence="8" type="ORF">V5O48_005288</name>
</gene>
<dbReference type="Gene3D" id="2.60.40.420">
    <property type="entry name" value="Cupredoxins - blue copper proteins"/>
    <property type="match status" value="3"/>
</dbReference>
<keyword evidence="4" id="KW-0325">Glycoprotein</keyword>
<dbReference type="InterPro" id="IPR008972">
    <property type="entry name" value="Cupredoxin"/>
</dbReference>
<evidence type="ECO:0000256" key="1">
    <source>
        <dbReference type="ARBA" id="ARBA00010609"/>
    </source>
</evidence>
<dbReference type="Pfam" id="PF00394">
    <property type="entry name" value="Cu-oxidase"/>
    <property type="match status" value="1"/>
</dbReference>
<evidence type="ECO:0000259" key="5">
    <source>
        <dbReference type="Pfam" id="PF00394"/>
    </source>
</evidence>
<evidence type="ECO:0000313" key="8">
    <source>
        <dbReference type="EMBL" id="KAL0576689.1"/>
    </source>
</evidence>
<name>A0ABR3FMN5_9AGAR</name>
<dbReference type="Pfam" id="PF07731">
    <property type="entry name" value="Cu-oxidase_2"/>
    <property type="match status" value="1"/>
</dbReference>
<protein>
    <submittedName>
        <fullName evidence="8">Laccase, multicopper oxidase, benzenediol:oxygen oxidorectuctase</fullName>
    </submittedName>
</protein>
<evidence type="ECO:0000256" key="4">
    <source>
        <dbReference type="ARBA" id="ARBA00023180"/>
    </source>
</evidence>
<proteinExistence type="inferred from homology"/>
<feature type="domain" description="Plastocyanin-like" evidence="5">
    <location>
        <begin position="154"/>
        <end position="292"/>
    </location>
</feature>
<dbReference type="InterPro" id="IPR045087">
    <property type="entry name" value="Cu-oxidase_fam"/>
</dbReference>
<dbReference type="SUPFAM" id="SSF49503">
    <property type="entry name" value="Cupredoxins"/>
    <property type="match status" value="3"/>
</dbReference>
<sequence>MSVLVGCGLAAIGPATDLIVHNAVVSPDGFSRSASIAGDSVTGPLIVAQKGDRLKVNVINNLDDPTMFQSTSIHWHGFFQKEHNWADGGAFVNQCPIAKGHEFLYDYPTDGQTGTFWYHSHLSTQYCDGVRGAIVVYDPSDPFKDMYDVDDEGTVITLADWYHTPSTRLELPDHDSVLINGLGRYKDGPRSQLAVVQVEQGKRYRMRVINIGCQPDFEFYIDKHAMTVIEADSVSHQPVETEGFRIFAGQRYSYILQANQPVGNYWIRSEPTKGRGGFKNGINSAILRYVGAPASEPGDSKWKPSKWLDERDLHPLENPGAPGEPVRGGVDHAINFDFSTSSNEFMINDVKFEPPSLPVLLQVLSGAFPPDQLLPKGSVYPLPKNATIEITMTGAGKKGWEHPIHLHGHAFDVVRVAGSDTYNYQNPVRRDVVNSGKGGDEVTIRFVTDNPGPWFIHCHIDWHLETGFAAVLAEAPDQWNSTIQPPPAWQELCPIYASLAPGDL</sequence>
<evidence type="ECO:0000256" key="2">
    <source>
        <dbReference type="ARBA" id="ARBA00023008"/>
    </source>
</evidence>
<accession>A0ABR3FMN5</accession>
<feature type="domain" description="Plastocyanin-like" evidence="6">
    <location>
        <begin position="354"/>
        <end position="477"/>
    </location>
</feature>
<feature type="domain" description="Plastocyanin-like" evidence="7">
    <location>
        <begin position="23"/>
        <end position="140"/>
    </location>
</feature>
<evidence type="ECO:0000259" key="7">
    <source>
        <dbReference type="Pfam" id="PF07732"/>
    </source>
</evidence>
<keyword evidence="3" id="KW-1015">Disulfide bond</keyword>
<dbReference type="PANTHER" id="PTHR11709">
    <property type="entry name" value="MULTI-COPPER OXIDASE"/>
    <property type="match status" value="1"/>
</dbReference>